<protein>
    <submittedName>
        <fullName evidence="2">CLUMA_CG016133, isoform A</fullName>
    </submittedName>
</protein>
<evidence type="ECO:0000313" key="3">
    <source>
        <dbReference type="Proteomes" id="UP000183832"/>
    </source>
</evidence>
<name>A0A1J1IWA5_9DIPT</name>
<gene>
    <name evidence="2" type="ORF">CLUMA_CG016133</name>
</gene>
<feature type="region of interest" description="Disordered" evidence="1">
    <location>
        <begin position="1"/>
        <end position="24"/>
    </location>
</feature>
<dbReference type="EMBL" id="CVRI01000058">
    <property type="protein sequence ID" value="CRL02825.1"/>
    <property type="molecule type" value="Genomic_DNA"/>
</dbReference>
<sequence>MVDSLVDPTFQRKQRQKQGKRVENKNRYLTHHGFSFPDPYSSQSCFVAYEMSLHPNEYLVSSFMKKVFILGK</sequence>
<dbReference type="Proteomes" id="UP000183832">
    <property type="component" value="Unassembled WGS sequence"/>
</dbReference>
<evidence type="ECO:0000256" key="1">
    <source>
        <dbReference type="SAM" id="MobiDB-lite"/>
    </source>
</evidence>
<keyword evidence="3" id="KW-1185">Reference proteome</keyword>
<evidence type="ECO:0000313" key="2">
    <source>
        <dbReference type="EMBL" id="CRL02825.1"/>
    </source>
</evidence>
<accession>A0A1J1IWA5</accession>
<reference evidence="2 3" key="1">
    <citation type="submission" date="2015-04" db="EMBL/GenBank/DDBJ databases">
        <authorList>
            <person name="Syromyatnikov M.Y."/>
            <person name="Popov V.N."/>
        </authorList>
    </citation>
    <scope>NUCLEOTIDE SEQUENCE [LARGE SCALE GENOMIC DNA]</scope>
</reference>
<dbReference type="AlphaFoldDB" id="A0A1J1IWA5"/>
<organism evidence="2 3">
    <name type="scientific">Clunio marinus</name>
    <dbReference type="NCBI Taxonomy" id="568069"/>
    <lineage>
        <taxon>Eukaryota</taxon>
        <taxon>Metazoa</taxon>
        <taxon>Ecdysozoa</taxon>
        <taxon>Arthropoda</taxon>
        <taxon>Hexapoda</taxon>
        <taxon>Insecta</taxon>
        <taxon>Pterygota</taxon>
        <taxon>Neoptera</taxon>
        <taxon>Endopterygota</taxon>
        <taxon>Diptera</taxon>
        <taxon>Nematocera</taxon>
        <taxon>Chironomoidea</taxon>
        <taxon>Chironomidae</taxon>
        <taxon>Clunio</taxon>
    </lineage>
</organism>
<proteinExistence type="predicted"/>